<proteinExistence type="predicted"/>
<gene>
    <name evidence="1" type="ORF">C3L50_06225</name>
</gene>
<sequence>MLEPNKNQNKIILIFLISILSLVFSCKRDKLIEKRRTKNLTETTAFVKFVFPDTVYVNKLYNGKIEYKGVLDTITTSFDEKIKSRYISFYMTKTKNIDYEMKQLYKIKLDTFGAIDNRTIPFYDLKFTELGVNYIDGIINDHITIDTLTKPKPTDKVRYIENVLRATHKVVVIESPK</sequence>
<dbReference type="EMBL" id="PQVG01000003">
    <property type="protein sequence ID" value="POY40237.1"/>
    <property type="molecule type" value="Genomic_DNA"/>
</dbReference>
<dbReference type="RefSeq" id="WP_103805299.1">
    <property type="nucleotide sequence ID" value="NZ_PQVG01000003.1"/>
</dbReference>
<dbReference type="Proteomes" id="UP000237310">
    <property type="component" value="Unassembled WGS sequence"/>
</dbReference>
<evidence type="ECO:0000313" key="1">
    <source>
        <dbReference type="EMBL" id="POY40237.1"/>
    </source>
</evidence>
<evidence type="ECO:0000313" key="2">
    <source>
        <dbReference type="Proteomes" id="UP000237310"/>
    </source>
</evidence>
<keyword evidence="2" id="KW-1185">Reference proteome</keyword>
<comment type="caution">
    <text evidence="1">The sequence shown here is derived from an EMBL/GenBank/DDBJ whole genome shotgun (WGS) entry which is preliminary data.</text>
</comment>
<accession>A0A2S5ADE5</accession>
<name>A0A2S5ADE5_9FLAO</name>
<dbReference type="PROSITE" id="PS51257">
    <property type="entry name" value="PROKAR_LIPOPROTEIN"/>
    <property type="match status" value="1"/>
</dbReference>
<dbReference type="AlphaFoldDB" id="A0A2S5ADE5"/>
<protein>
    <submittedName>
        <fullName evidence="1">Uncharacterized protein</fullName>
    </submittedName>
</protein>
<dbReference type="OrthoDB" id="1345445at2"/>
<organism evidence="1 2">
    <name type="scientific">Flavobacterium alvei</name>
    <dbReference type="NCBI Taxonomy" id="2080416"/>
    <lineage>
        <taxon>Bacteria</taxon>
        <taxon>Pseudomonadati</taxon>
        <taxon>Bacteroidota</taxon>
        <taxon>Flavobacteriia</taxon>
        <taxon>Flavobacteriales</taxon>
        <taxon>Flavobacteriaceae</taxon>
        <taxon>Flavobacterium</taxon>
    </lineage>
</organism>
<reference evidence="1 2" key="1">
    <citation type="submission" date="2018-01" db="EMBL/GenBank/DDBJ databases">
        <authorList>
            <person name="Gaut B.S."/>
            <person name="Morton B.R."/>
            <person name="Clegg M.T."/>
            <person name="Duvall M.R."/>
        </authorList>
    </citation>
    <scope>NUCLEOTIDE SEQUENCE [LARGE SCALE GENOMIC DNA]</scope>
    <source>
        <strain evidence="1 2">HR-AY</strain>
    </source>
</reference>